<gene>
    <name evidence="4" type="ORF">RM50_18350</name>
</gene>
<evidence type="ECO:0000259" key="3">
    <source>
        <dbReference type="Pfam" id="PF19305"/>
    </source>
</evidence>
<dbReference type="InterPro" id="IPR005656">
    <property type="entry name" value="MmgE_PrpD"/>
</dbReference>
<dbReference type="Proteomes" id="UP000031196">
    <property type="component" value="Unassembled WGS sequence"/>
</dbReference>
<comment type="similarity">
    <text evidence="1">Belongs to the PrpD family.</text>
</comment>
<dbReference type="EMBL" id="JWTB01000041">
    <property type="protein sequence ID" value="KIC63792.1"/>
    <property type="molecule type" value="Genomic_DNA"/>
</dbReference>
<dbReference type="InterPro" id="IPR042183">
    <property type="entry name" value="MmgE/PrpD_sf_1"/>
</dbReference>
<dbReference type="PANTHER" id="PTHR16943">
    <property type="entry name" value="2-METHYLCITRATE DEHYDRATASE-RELATED"/>
    <property type="match status" value="1"/>
</dbReference>
<protein>
    <submittedName>
        <fullName evidence="4">MmgE/PrpD family protein</fullName>
    </submittedName>
</protein>
<dbReference type="Pfam" id="PF19305">
    <property type="entry name" value="MmgE_PrpD_C"/>
    <property type="match status" value="1"/>
</dbReference>
<dbReference type="OrthoDB" id="9797528at2"/>
<sequence length="463" mass="49370">MPAHAEDLVQHLAHFVARATYTGTPPAAVEAAKKSILDTFGVILAASGTEPAVHGLIDLVREGAGRPESSILAFGGKVPAMMAALANGAMAHCLDFDDQTPWGQHASSSIVPAAFAVAERMGGVTGQDMIAAVATGQDIFARLRCNVTWKKDWNLSSVMGVFAATAAAGRLLGLSEEQMVNAFGIATMQSSGVMELVAGTGGDVRGMYAGFSAKGAVLATLLAGRGVTGVPTVLEGEFGFFRTYFTDYDRDAILTGLGTEFEGAGTLYKLWPTVGTAHSHIHAIIQLLNENALHLDEVRQIRLYVGDYHDLMCRPLQERRAPATLVDAKFSLPFLVAVAAVHRDVKVSHFTNEALRDRHVLAVAQKIVPVSDADLDWKLELPAGRIELEMVDGRTFEKTGTGVPGNSEAPLTWDAIGQKFRDCASASVRPLKVDQLAGAEHLARHLESATDAVELVRLLAPRE</sequence>
<feature type="domain" description="MmgE/PrpD N-terminal" evidence="2">
    <location>
        <begin position="10"/>
        <end position="249"/>
    </location>
</feature>
<evidence type="ECO:0000313" key="5">
    <source>
        <dbReference type="Proteomes" id="UP000031196"/>
    </source>
</evidence>
<dbReference type="InterPro" id="IPR036148">
    <property type="entry name" value="MmgE/PrpD_sf"/>
</dbReference>
<comment type="caution">
    <text evidence="4">The sequence shown here is derived from an EMBL/GenBank/DDBJ whole genome shotgun (WGS) entry which is preliminary data.</text>
</comment>
<dbReference type="SUPFAM" id="SSF103378">
    <property type="entry name" value="2-methylcitrate dehydratase PrpD"/>
    <property type="match status" value="1"/>
</dbReference>
<dbReference type="InterPro" id="IPR045336">
    <property type="entry name" value="MmgE_PrpD_N"/>
</dbReference>
<proteinExistence type="inferred from homology"/>
<evidence type="ECO:0000313" key="4">
    <source>
        <dbReference type="EMBL" id="KIC63792.1"/>
    </source>
</evidence>
<feature type="domain" description="MmgE/PrpD C-terminal" evidence="3">
    <location>
        <begin position="271"/>
        <end position="429"/>
    </location>
</feature>
<dbReference type="PANTHER" id="PTHR16943:SF8">
    <property type="entry name" value="2-METHYLCITRATE DEHYDRATASE"/>
    <property type="match status" value="1"/>
</dbReference>
<dbReference type="Gene3D" id="1.10.4100.10">
    <property type="entry name" value="2-methylcitrate dehydratase PrpD"/>
    <property type="match status" value="1"/>
</dbReference>
<dbReference type="AlphaFoldDB" id="A0A0B4D525"/>
<dbReference type="Pfam" id="PF03972">
    <property type="entry name" value="MmgE_PrpD_N"/>
    <property type="match status" value="1"/>
</dbReference>
<dbReference type="Gene3D" id="3.30.1330.120">
    <property type="entry name" value="2-methylcitrate dehydratase PrpD"/>
    <property type="match status" value="1"/>
</dbReference>
<name>A0A0B4D525_PSEPS</name>
<accession>A0A0B4D525</accession>
<dbReference type="RefSeq" id="WP_043455691.1">
    <property type="nucleotide sequence ID" value="NZ_JWTB01000041.1"/>
</dbReference>
<dbReference type="InterPro" id="IPR045337">
    <property type="entry name" value="MmgE_PrpD_C"/>
</dbReference>
<evidence type="ECO:0000256" key="1">
    <source>
        <dbReference type="ARBA" id="ARBA00006174"/>
    </source>
</evidence>
<reference evidence="4 5" key="1">
    <citation type="submission" date="2014-12" db="EMBL/GenBank/DDBJ databases">
        <title>Genome sequencing of Arthrobacter phenanthrenivorans SWC37.</title>
        <authorList>
            <person name="Tan P.W."/>
            <person name="Chan K.-G."/>
        </authorList>
    </citation>
    <scope>NUCLEOTIDE SEQUENCE [LARGE SCALE GENOMIC DNA]</scope>
    <source>
        <strain evidence="4 5">SWC37</strain>
    </source>
</reference>
<evidence type="ECO:0000259" key="2">
    <source>
        <dbReference type="Pfam" id="PF03972"/>
    </source>
</evidence>
<dbReference type="InterPro" id="IPR042188">
    <property type="entry name" value="MmgE/PrpD_sf_2"/>
</dbReference>
<organism evidence="4 5">
    <name type="scientific">Pseudarthrobacter phenanthrenivorans</name>
    <name type="common">Arthrobacter phenanthrenivorans</name>
    <dbReference type="NCBI Taxonomy" id="361575"/>
    <lineage>
        <taxon>Bacteria</taxon>
        <taxon>Bacillati</taxon>
        <taxon>Actinomycetota</taxon>
        <taxon>Actinomycetes</taxon>
        <taxon>Micrococcales</taxon>
        <taxon>Micrococcaceae</taxon>
        <taxon>Pseudarthrobacter</taxon>
    </lineage>
</organism>
<dbReference type="GO" id="GO:0016829">
    <property type="term" value="F:lyase activity"/>
    <property type="evidence" value="ECO:0007669"/>
    <property type="project" value="InterPro"/>
</dbReference>